<evidence type="ECO:0000259" key="3">
    <source>
        <dbReference type="PROSITE" id="PS51127"/>
    </source>
</evidence>
<dbReference type="RefSeq" id="WP_168107582.1">
    <property type="nucleotide sequence ID" value="NZ_VTOX01000003.1"/>
</dbReference>
<dbReference type="PROSITE" id="PS51127">
    <property type="entry name" value="BIG1"/>
    <property type="match status" value="1"/>
</dbReference>
<dbReference type="InterPro" id="IPR008964">
    <property type="entry name" value="Invasin/intimin_cell_adhesion"/>
</dbReference>
<comment type="similarity">
    <text evidence="1">Belongs to the intimin/invasin family.</text>
</comment>
<dbReference type="PROSITE" id="PS51257">
    <property type="entry name" value="PROKAR_LIPOPROTEIN"/>
    <property type="match status" value="1"/>
</dbReference>
<protein>
    <recommendedName>
        <fullName evidence="3">Big-1 domain-containing protein</fullName>
    </recommendedName>
</protein>
<gene>
    <name evidence="4" type="ORF">RAMLITH_11670</name>
</gene>
<evidence type="ECO:0000313" key="4">
    <source>
        <dbReference type="EMBL" id="NKE66481.1"/>
    </source>
</evidence>
<organism evidence="4 5">
    <name type="scientific">Ramlibacter lithotrophicus</name>
    <dbReference type="NCBI Taxonomy" id="2606681"/>
    <lineage>
        <taxon>Bacteria</taxon>
        <taxon>Pseudomonadati</taxon>
        <taxon>Pseudomonadota</taxon>
        <taxon>Betaproteobacteria</taxon>
        <taxon>Burkholderiales</taxon>
        <taxon>Comamonadaceae</taxon>
        <taxon>Ramlibacter</taxon>
    </lineage>
</organism>
<sequence length="664" mass="65827">MMYLMRMLAGLLLAALMTACGGGGGSPGITPGGGGTGGTGSTPTGTVTVPTLSMALVNSAGAAVADNSVTSGSVVYAKATLKDASGAPVSNKLVVFASGSDLVQFQPASGQVLTDTAGVAKVQLIPSSLTAAGAETLTANATVGTTNLAATLDVQTAPANVQLSNLVAGLTTLSAFQSTSVSVDVRVNGVAGATSVPVSFSANCGSFSPAEVRSNSAGKAVSTFQASGCAGGTVTLVASAVSAPPVQTTVTVQAPQPTNLLFVSATPGTIYTSVASFGVKQSTVKFKVVDASGGPITTSTDVRLALSQSAIASGVTFADTNSTASKVVATDANGEVSAIVQSGAVPTPLSLSAQLVNNPLITAASAGLSVNSGQPVQNFFSLSASTFNIEGWTYDNESTSINLLVADRLGQPVPAGTPITFVTEGGQVTASCSVVIDANNKSGCSVSLVSQSFRPANGRVTVLAYTEGEEAFVDANGNNRYDQGEPFYDMGQPFLDINENGVFDTAPVSEQKIGDPSVPGAGIGAVACESHSYLTANVANTCNGAWGSTRVRAQAVVVFSTSFALTPAPVSDVSSTGVTVLVADQNGNAMPSGTAVSAVVSGGTNCALAEVIPASVPNGTNPTLHRAIVKKGSQPTDTCSGAEISLKATTPKGNTTLLGTVVVP</sequence>
<dbReference type="SUPFAM" id="SSF49373">
    <property type="entry name" value="Invasin/intimin cell-adhesion fragments"/>
    <property type="match status" value="1"/>
</dbReference>
<dbReference type="Gene3D" id="2.60.40.10">
    <property type="entry name" value="Immunoglobulins"/>
    <property type="match status" value="2"/>
</dbReference>
<dbReference type="AlphaFoldDB" id="A0A7X6DFZ9"/>
<dbReference type="InterPro" id="IPR013783">
    <property type="entry name" value="Ig-like_fold"/>
</dbReference>
<comment type="caution">
    <text evidence="4">The sequence shown here is derived from an EMBL/GenBank/DDBJ whole genome shotgun (WGS) entry which is preliminary data.</text>
</comment>
<proteinExistence type="inferred from homology"/>
<keyword evidence="5" id="KW-1185">Reference proteome</keyword>
<feature type="domain" description="Big-1" evidence="3">
    <location>
        <begin position="53"/>
        <end position="162"/>
    </location>
</feature>
<evidence type="ECO:0000313" key="5">
    <source>
        <dbReference type="Proteomes" id="UP000521868"/>
    </source>
</evidence>
<dbReference type="EMBL" id="VTOX01000003">
    <property type="protein sequence ID" value="NKE66481.1"/>
    <property type="molecule type" value="Genomic_DNA"/>
</dbReference>
<evidence type="ECO:0000256" key="2">
    <source>
        <dbReference type="SAM" id="SignalP"/>
    </source>
</evidence>
<dbReference type="Proteomes" id="UP000521868">
    <property type="component" value="Unassembled WGS sequence"/>
</dbReference>
<accession>A0A7X6DFZ9</accession>
<feature type="chain" id="PRO_5031316131" description="Big-1 domain-containing protein" evidence="2">
    <location>
        <begin position="22"/>
        <end position="664"/>
    </location>
</feature>
<feature type="signal peptide" evidence="2">
    <location>
        <begin position="1"/>
        <end position="21"/>
    </location>
</feature>
<dbReference type="InterPro" id="IPR003344">
    <property type="entry name" value="Big_1_dom"/>
</dbReference>
<reference evidence="4 5" key="1">
    <citation type="journal article" date="2020" name="Nature">
        <title>Bacterial chemolithoautotrophy via manganese oxidation.</title>
        <authorList>
            <person name="Yu H."/>
            <person name="Leadbetter J.R."/>
        </authorList>
    </citation>
    <scope>NUCLEOTIDE SEQUENCE [LARGE SCALE GENOMIC DNA]</scope>
    <source>
        <strain evidence="4 5">RBP-1</strain>
    </source>
</reference>
<evidence type="ECO:0000256" key="1">
    <source>
        <dbReference type="ARBA" id="ARBA00010116"/>
    </source>
</evidence>
<name>A0A7X6DFZ9_9BURK</name>
<keyword evidence="2" id="KW-0732">Signal</keyword>